<accession>A0A368VE76</accession>
<evidence type="ECO:0000256" key="1">
    <source>
        <dbReference type="ARBA" id="ARBA00022723"/>
    </source>
</evidence>
<keyword evidence="1" id="KW-0479">Metal-binding</keyword>
<dbReference type="SUPFAM" id="SSF51182">
    <property type="entry name" value="RmlC-like cupins"/>
    <property type="match status" value="1"/>
</dbReference>
<name>A0A368VE76_9ACTN</name>
<dbReference type="Pfam" id="PF07883">
    <property type="entry name" value="Cupin_2"/>
    <property type="match status" value="1"/>
</dbReference>
<dbReference type="Proteomes" id="UP000253495">
    <property type="component" value="Unassembled WGS sequence"/>
</dbReference>
<reference evidence="3 4" key="1">
    <citation type="submission" date="2018-07" db="EMBL/GenBank/DDBJ databases">
        <title>Genomic Encyclopedia of Type Strains, Phase III (KMG-III): the genomes of soil and plant-associated and newly described type strains.</title>
        <authorList>
            <person name="Whitman W."/>
        </authorList>
    </citation>
    <scope>NUCLEOTIDE SEQUENCE [LARGE SCALE GENOMIC DNA]</scope>
    <source>
        <strain evidence="3 4">CECT 8575</strain>
    </source>
</reference>
<dbReference type="InterPro" id="IPR014710">
    <property type="entry name" value="RmlC-like_jellyroll"/>
</dbReference>
<dbReference type="Gene3D" id="2.60.120.10">
    <property type="entry name" value="Jelly Rolls"/>
    <property type="match status" value="1"/>
</dbReference>
<proteinExistence type="predicted"/>
<sequence length="138" mass="15301">MMIERSQTTAFDYDLHGGTDLTRIQWHFFDRSRLPVAVQTWELPPGGAEGMHAHPHEDPLEELYLVVDGSAVMRVDGQTFEMGPGDAVLAPVGSEHDVRNPGETTLKLVVVWGRPAPADWSHYGTAKAARRAVDRREG</sequence>
<keyword evidence="4" id="KW-1185">Reference proteome</keyword>
<feature type="domain" description="Cupin type-2" evidence="2">
    <location>
        <begin position="40"/>
        <end position="112"/>
    </location>
</feature>
<evidence type="ECO:0000259" key="2">
    <source>
        <dbReference type="Pfam" id="PF07883"/>
    </source>
</evidence>
<comment type="caution">
    <text evidence="3">The sequence shown here is derived from an EMBL/GenBank/DDBJ whole genome shotgun (WGS) entry which is preliminary data.</text>
</comment>
<evidence type="ECO:0000313" key="4">
    <source>
        <dbReference type="Proteomes" id="UP000253495"/>
    </source>
</evidence>
<dbReference type="GO" id="GO:0046872">
    <property type="term" value="F:metal ion binding"/>
    <property type="evidence" value="ECO:0007669"/>
    <property type="project" value="UniProtKB-KW"/>
</dbReference>
<dbReference type="EMBL" id="QPJC01000016">
    <property type="protein sequence ID" value="RCW39567.1"/>
    <property type="molecule type" value="Genomic_DNA"/>
</dbReference>
<dbReference type="InterPro" id="IPR011051">
    <property type="entry name" value="RmlC_Cupin_sf"/>
</dbReference>
<evidence type="ECO:0000313" key="3">
    <source>
        <dbReference type="EMBL" id="RCW39567.1"/>
    </source>
</evidence>
<dbReference type="AlphaFoldDB" id="A0A368VE76"/>
<organism evidence="3 4">
    <name type="scientific">Halopolyspora algeriensis</name>
    <dbReference type="NCBI Taxonomy" id="1500506"/>
    <lineage>
        <taxon>Bacteria</taxon>
        <taxon>Bacillati</taxon>
        <taxon>Actinomycetota</taxon>
        <taxon>Actinomycetes</taxon>
        <taxon>Actinomycetes incertae sedis</taxon>
        <taxon>Halopolyspora</taxon>
    </lineage>
</organism>
<dbReference type="PANTHER" id="PTHR35848:SF6">
    <property type="entry name" value="CUPIN TYPE-2 DOMAIN-CONTAINING PROTEIN"/>
    <property type="match status" value="1"/>
</dbReference>
<dbReference type="InterPro" id="IPR013096">
    <property type="entry name" value="Cupin_2"/>
</dbReference>
<dbReference type="PANTHER" id="PTHR35848">
    <property type="entry name" value="OXALATE-BINDING PROTEIN"/>
    <property type="match status" value="1"/>
</dbReference>
<dbReference type="InterPro" id="IPR051610">
    <property type="entry name" value="GPI/OXD"/>
</dbReference>
<gene>
    <name evidence="3" type="ORF">DFQ14_11652</name>
</gene>
<protein>
    <submittedName>
        <fullName evidence="3">Cupin domain</fullName>
    </submittedName>
</protein>